<feature type="compositionally biased region" description="Low complexity" evidence="1">
    <location>
        <begin position="342"/>
        <end position="359"/>
    </location>
</feature>
<evidence type="ECO:0000256" key="1">
    <source>
        <dbReference type="SAM" id="MobiDB-lite"/>
    </source>
</evidence>
<dbReference type="EMBL" id="QCYY01002377">
    <property type="protein sequence ID" value="ROT70867.1"/>
    <property type="molecule type" value="Genomic_DNA"/>
</dbReference>
<reference evidence="2 3" key="1">
    <citation type="submission" date="2018-04" db="EMBL/GenBank/DDBJ databases">
        <authorList>
            <person name="Zhang X."/>
            <person name="Yuan J."/>
            <person name="Li F."/>
            <person name="Xiang J."/>
        </authorList>
    </citation>
    <scope>NUCLEOTIDE SEQUENCE [LARGE SCALE GENOMIC DNA]</scope>
    <source>
        <tissue evidence="2">Muscle</tissue>
    </source>
</reference>
<dbReference type="PANTHER" id="PTHR33861">
    <property type="entry name" value="PROTEIN CBG18333"/>
    <property type="match status" value="1"/>
</dbReference>
<protein>
    <submittedName>
        <fullName evidence="2">Uncharacterized protein</fullName>
    </submittedName>
</protein>
<dbReference type="Pfam" id="PF15189">
    <property type="entry name" value="MEIOC"/>
    <property type="match status" value="1"/>
</dbReference>
<dbReference type="GO" id="GO:0005634">
    <property type="term" value="C:nucleus"/>
    <property type="evidence" value="ECO:0007669"/>
    <property type="project" value="TreeGrafter"/>
</dbReference>
<proteinExistence type="predicted"/>
<reference evidence="2 3" key="2">
    <citation type="submission" date="2019-01" db="EMBL/GenBank/DDBJ databases">
        <title>The decoding of complex shrimp genome reveals the adaptation for benthos swimmer, frequently molting mechanism and breeding impact on genome.</title>
        <authorList>
            <person name="Sun Y."/>
            <person name="Gao Y."/>
            <person name="Yu Y."/>
        </authorList>
    </citation>
    <scope>NUCLEOTIDE SEQUENCE [LARGE SCALE GENOMIC DNA]</scope>
    <source>
        <tissue evidence="2">Muscle</tissue>
    </source>
</reference>
<evidence type="ECO:0000313" key="2">
    <source>
        <dbReference type="EMBL" id="ROT70867.1"/>
    </source>
</evidence>
<dbReference type="PANTHER" id="PTHR33861:SF5">
    <property type="entry name" value="GAMMA-TUBULIN COMPLEX COMPONENT"/>
    <property type="match status" value="1"/>
</dbReference>
<feature type="region of interest" description="Disordered" evidence="1">
    <location>
        <begin position="342"/>
        <end position="370"/>
    </location>
</feature>
<feature type="compositionally biased region" description="Low complexity" evidence="1">
    <location>
        <begin position="763"/>
        <end position="772"/>
    </location>
</feature>
<gene>
    <name evidence="2" type="ORF">C7M84_010835</name>
</gene>
<dbReference type="GO" id="GO:0048255">
    <property type="term" value="P:mRNA stabilization"/>
    <property type="evidence" value="ECO:0007669"/>
    <property type="project" value="TreeGrafter"/>
</dbReference>
<dbReference type="GO" id="GO:0007141">
    <property type="term" value="P:male meiosis I"/>
    <property type="evidence" value="ECO:0007669"/>
    <property type="project" value="TreeGrafter"/>
</dbReference>
<comment type="caution">
    <text evidence="2">The sequence shown here is derived from an EMBL/GenBank/DDBJ whole genome shotgun (WGS) entry which is preliminary data.</text>
</comment>
<dbReference type="STRING" id="6689.A0A3R7MVP3"/>
<dbReference type="InterPro" id="IPR027963">
    <property type="entry name" value="MEIOC"/>
</dbReference>
<keyword evidence="3" id="KW-1185">Reference proteome</keyword>
<feature type="region of interest" description="Disordered" evidence="1">
    <location>
        <begin position="757"/>
        <end position="781"/>
    </location>
</feature>
<organism evidence="2 3">
    <name type="scientific">Penaeus vannamei</name>
    <name type="common">Whiteleg shrimp</name>
    <name type="synonym">Litopenaeus vannamei</name>
    <dbReference type="NCBI Taxonomy" id="6689"/>
    <lineage>
        <taxon>Eukaryota</taxon>
        <taxon>Metazoa</taxon>
        <taxon>Ecdysozoa</taxon>
        <taxon>Arthropoda</taxon>
        <taxon>Crustacea</taxon>
        <taxon>Multicrustacea</taxon>
        <taxon>Malacostraca</taxon>
        <taxon>Eumalacostraca</taxon>
        <taxon>Eucarida</taxon>
        <taxon>Decapoda</taxon>
        <taxon>Dendrobranchiata</taxon>
        <taxon>Penaeoidea</taxon>
        <taxon>Penaeidae</taxon>
        <taxon>Penaeus</taxon>
    </lineage>
</organism>
<name>A0A3R7MVP3_PENVA</name>
<feature type="region of interest" description="Disordered" evidence="1">
    <location>
        <begin position="466"/>
        <end position="491"/>
    </location>
</feature>
<dbReference type="GO" id="GO:0007144">
    <property type="term" value="P:female meiosis I"/>
    <property type="evidence" value="ECO:0007669"/>
    <property type="project" value="TreeGrafter"/>
</dbReference>
<accession>A0A3R7MVP3</accession>
<feature type="compositionally biased region" description="Polar residues" evidence="1">
    <location>
        <begin position="466"/>
        <end position="477"/>
    </location>
</feature>
<dbReference type="OrthoDB" id="5978002at2759"/>
<dbReference type="GO" id="GO:0005737">
    <property type="term" value="C:cytoplasm"/>
    <property type="evidence" value="ECO:0007669"/>
    <property type="project" value="TreeGrafter"/>
</dbReference>
<feature type="region of interest" description="Disordered" evidence="1">
    <location>
        <begin position="412"/>
        <end position="438"/>
    </location>
</feature>
<feature type="compositionally biased region" description="Polar residues" evidence="1">
    <location>
        <begin position="360"/>
        <end position="370"/>
    </location>
</feature>
<evidence type="ECO:0000313" key="3">
    <source>
        <dbReference type="Proteomes" id="UP000283509"/>
    </source>
</evidence>
<dbReference type="AlphaFoldDB" id="A0A3R7MVP3"/>
<dbReference type="Proteomes" id="UP000283509">
    <property type="component" value="Unassembled WGS sequence"/>
</dbReference>
<feature type="region of interest" description="Disordered" evidence="1">
    <location>
        <begin position="1"/>
        <end position="23"/>
    </location>
</feature>
<feature type="region of interest" description="Disordered" evidence="1">
    <location>
        <begin position="308"/>
        <end position="330"/>
    </location>
</feature>
<sequence length="807" mass="86039">MEAAASAGGRGSSPKTIQPRKLSRFDERLTPLFRVKPLLAGLHDDPRTIMSPRGPSRWQGYNLITRRGERLPGRNRRGGAEVDALISSVLDETDQLGLAHLQDKPEKTVNNNNSSIGGVRTMGRDIGGDGMLWGTSLSRGSHSDDFYPPAHPQNQSDFIHYLFDTTGQDDEVGLQGNYGEFFRERELSGSSRDSGYGSFLGMGGTGSPPGMSCSSQASICDVRKGPNDSLGLPSNRGINHDFDQLTSELNAQKNFLDNLQRLNQLNGGSSPGLSLLPPLGDLDPLLLGGTDLGDATTLGLSQLLPPTRDLPHDFLPPSSTPTSGDPFSLSSLGVKSSLSLEVMRGQPSSSGTGVSVQSQHQPSSLSQAEKNQQMVSLLGGMSIHDSISHSNMNNLTSHSLGALAALCTPSLSTQSPGQANASHNGHTLANRPQSSPKYLNSQLSISANGDISPSIMRKEERTVCVTSQSGQGSPSESRMSDQHTGPGKEGLGHCGPVGPPPKGPFLVPPPTFPPNDSVPPWELLPPLGDIFPPHGPPPPLLPPNTDLLPPFADLPPHPLLSVPPPLLGFRHFRRTGGSGELHSRLEECYDQFRQLERERKKTEAELARCFPGKRVSSANTVPLPRLPPSPSRVDRLIIDHLREHARVVTLVGKMERLRGSPLQPGIHRSVAVWHEAVTSVQEKRRDEVVNAITQRHNPLPNTQNTSEQDLMALAAAMGGLVSASRGARTAMFCALTLTTHHSVEPSLATATSLPAHLVPTTHSSGDSSSPDSMVKDLSPPAASATRFISSAMVPVSSATPSPPTSVM</sequence>